<evidence type="ECO:0000256" key="1">
    <source>
        <dbReference type="SAM" id="Phobius"/>
    </source>
</evidence>
<evidence type="ECO:0000313" key="2">
    <source>
        <dbReference type="Proteomes" id="UP001652661"/>
    </source>
</evidence>
<gene>
    <name evidence="3" type="primary">LOC108071412</name>
</gene>
<name>A0A6P4HQ01_DROKI</name>
<keyword evidence="1" id="KW-0472">Membrane</keyword>
<dbReference type="GeneID" id="108071412"/>
<keyword evidence="2" id="KW-1185">Reference proteome</keyword>
<dbReference type="RefSeq" id="XP_017017645.2">
    <property type="nucleotide sequence ID" value="XM_017162156.3"/>
</dbReference>
<reference evidence="3" key="1">
    <citation type="submission" date="2025-08" db="UniProtKB">
        <authorList>
            <consortium name="RefSeq"/>
        </authorList>
    </citation>
    <scope>IDENTIFICATION</scope>
    <source>
        <strain evidence="3">14028-0561.14</strain>
        <tissue evidence="3">Whole fly</tissue>
    </source>
</reference>
<sequence>MLTFPLERLLSQHISRSNNKYGSQFQAFSEKGTMTGSVHDPKWSLERRESSGHLVWRKDSPESKVRFRFDVEVLEFEKHPHEELDEKEDHFSITSLSATVALCATCVAVVAASVFLPWYLMERVGSL</sequence>
<dbReference type="Proteomes" id="UP001652661">
    <property type="component" value="Chromosome 3R"/>
</dbReference>
<keyword evidence="1" id="KW-1133">Transmembrane helix</keyword>
<keyword evidence="1" id="KW-0812">Transmembrane</keyword>
<feature type="transmembrane region" description="Helical" evidence="1">
    <location>
        <begin position="96"/>
        <end position="120"/>
    </location>
</feature>
<proteinExistence type="predicted"/>
<accession>A0A6P4HQ01</accession>
<evidence type="ECO:0000313" key="3">
    <source>
        <dbReference type="RefSeq" id="XP_017017645.2"/>
    </source>
</evidence>
<organism evidence="2 3">
    <name type="scientific">Drosophila kikkawai</name>
    <name type="common">Fruit fly</name>
    <dbReference type="NCBI Taxonomy" id="30033"/>
    <lineage>
        <taxon>Eukaryota</taxon>
        <taxon>Metazoa</taxon>
        <taxon>Ecdysozoa</taxon>
        <taxon>Arthropoda</taxon>
        <taxon>Hexapoda</taxon>
        <taxon>Insecta</taxon>
        <taxon>Pterygota</taxon>
        <taxon>Neoptera</taxon>
        <taxon>Endopterygota</taxon>
        <taxon>Diptera</taxon>
        <taxon>Brachycera</taxon>
        <taxon>Muscomorpha</taxon>
        <taxon>Ephydroidea</taxon>
        <taxon>Drosophilidae</taxon>
        <taxon>Drosophila</taxon>
        <taxon>Sophophora</taxon>
    </lineage>
</organism>
<dbReference type="OrthoDB" id="8197637at2759"/>
<protein>
    <submittedName>
        <fullName evidence="3">Uncharacterized protein isoform X2</fullName>
    </submittedName>
</protein>